<dbReference type="Proteomes" id="UP000006867">
    <property type="component" value="Chromosome"/>
</dbReference>
<proteinExistence type="predicted"/>
<evidence type="ECO:0000313" key="2">
    <source>
        <dbReference type="Proteomes" id="UP000006867"/>
    </source>
</evidence>
<sequence>MLLLMSVGFLIVLAVLFLSIWTTVKAYDFKHTVDSPEDENPKLPHQSKRQ</sequence>
<protein>
    <recommendedName>
        <fullName evidence="3">YtzI protein</fullName>
    </recommendedName>
</protein>
<evidence type="ECO:0000313" key="1">
    <source>
        <dbReference type="EMBL" id="ADP33550.1"/>
    </source>
</evidence>
<gene>
    <name evidence="1" type="ordered locus">BATR1942_13115</name>
</gene>
<dbReference type="NCBIfam" id="NF033232">
    <property type="entry name" value="small_YtzI"/>
    <property type="match status" value="1"/>
</dbReference>
<organism evidence="1 2">
    <name type="scientific">Bacillus atrophaeus (strain 1942)</name>
    <dbReference type="NCBI Taxonomy" id="720555"/>
    <lineage>
        <taxon>Bacteria</taxon>
        <taxon>Bacillati</taxon>
        <taxon>Bacillota</taxon>
        <taxon>Bacilli</taxon>
        <taxon>Bacillales</taxon>
        <taxon>Bacillaceae</taxon>
        <taxon>Bacillus</taxon>
    </lineage>
</organism>
<reference evidence="1 2" key="1">
    <citation type="journal article" date="2011" name="Front. Microbiol.">
        <title>Genomic signatures of strain selection and enhancement in Bacillus atrophaeus var. globigii, a historical biowarfare simulant.</title>
        <authorList>
            <person name="Gibbons H.S."/>
            <person name="Broomall S.M."/>
            <person name="McNew L.A."/>
            <person name="Daligault H."/>
            <person name="Chapman C."/>
            <person name="Bruce D."/>
            <person name="Karavis M."/>
            <person name="Krepps M."/>
            <person name="McGregor P.A."/>
            <person name="Hong C."/>
            <person name="Park K.H."/>
            <person name="Akmal A."/>
            <person name="Feldman A."/>
            <person name="Lin J.S."/>
            <person name="Chang W.E."/>
            <person name="Higgs B.W."/>
            <person name="Demirev P."/>
            <person name="Lindquist J."/>
            <person name="Liem A."/>
            <person name="Fochler E."/>
            <person name="Read T.D."/>
            <person name="Tapia R."/>
            <person name="Johnson S."/>
            <person name="Bishop-Lilly K.A."/>
            <person name="Detter C."/>
            <person name="Han C."/>
            <person name="Sozhamannan S."/>
            <person name="Rosenzweig C.N."/>
            <person name="Skowronski E.W."/>
        </authorList>
    </citation>
    <scope>NUCLEOTIDE SEQUENCE [LARGE SCALE GENOMIC DNA]</scope>
    <source>
        <strain evidence="1 2">1942</strain>
    </source>
</reference>
<accession>A0ABM5M077</accession>
<keyword evidence="2" id="KW-1185">Reference proteome</keyword>
<dbReference type="EMBL" id="CP002207">
    <property type="protein sequence ID" value="ADP33550.1"/>
    <property type="molecule type" value="Genomic_DNA"/>
</dbReference>
<dbReference type="RefSeq" id="WP_003324942.1">
    <property type="nucleotide sequence ID" value="NC_014639.1"/>
</dbReference>
<evidence type="ECO:0008006" key="3">
    <source>
        <dbReference type="Google" id="ProtNLM"/>
    </source>
</evidence>
<name>A0ABM5M077_BACA1</name>
<dbReference type="InterPro" id="IPR047753">
    <property type="entry name" value="YtzI-like"/>
</dbReference>